<accession>A0A7V9Z6K5</accession>
<proteinExistence type="predicted"/>
<dbReference type="RefSeq" id="WP_228485606.1">
    <property type="nucleotide sequence ID" value="NZ_CP064060.1"/>
</dbReference>
<comment type="caution">
    <text evidence="2">The sequence shown here is derived from an EMBL/GenBank/DDBJ whole genome shotgun (WGS) entry which is preliminary data.</text>
</comment>
<dbReference type="Pfam" id="PF10026">
    <property type="entry name" value="DUF2268"/>
    <property type="match status" value="1"/>
</dbReference>
<feature type="domain" description="DUF2268" evidence="1">
    <location>
        <begin position="68"/>
        <end position="259"/>
    </location>
</feature>
<dbReference type="AlphaFoldDB" id="A0A7V9Z6K5"/>
<gene>
    <name evidence="2" type="ORF">HNR31_001692</name>
</gene>
<evidence type="ECO:0000259" key="1">
    <source>
        <dbReference type="Pfam" id="PF10026"/>
    </source>
</evidence>
<evidence type="ECO:0000313" key="3">
    <source>
        <dbReference type="Proteomes" id="UP000523087"/>
    </source>
</evidence>
<evidence type="ECO:0000313" key="2">
    <source>
        <dbReference type="EMBL" id="MBA2874921.1"/>
    </source>
</evidence>
<sequence length="266" mass="31545">MNKTVPIVRTDEWLVKLHSRPLQLCERLTPYFEEATARDIYLHLIQHGMYQPSNDIANIVDQMKKKRMWKHITTIYEALKKQWNSPDVPIFLFPADPHNRKLAREFNSKGGLAYPDKLFLFLLPHHTEKEIKAVFTHEYNHVWRFAKHEKQSDDYTLLDAIILEGLAENAVREYVGDTYKANWTTYYSEQEIIQFWRRYLSPHQSIPVHHPLYNRLLYGLGFYPNMLGYAVGYSIVHHCLQKRGVRFSELMELSSERIVQLARLGE</sequence>
<dbReference type="Proteomes" id="UP000523087">
    <property type="component" value="Unassembled WGS sequence"/>
</dbReference>
<keyword evidence="3" id="KW-1185">Reference proteome</keyword>
<organism evidence="2 3">
    <name type="scientific">Thermaerobacillus caldiproteolyticus</name>
    <dbReference type="NCBI Taxonomy" id="247480"/>
    <lineage>
        <taxon>Bacteria</taxon>
        <taxon>Bacillati</taxon>
        <taxon>Bacillota</taxon>
        <taxon>Bacilli</taxon>
        <taxon>Bacillales</taxon>
        <taxon>Anoxybacillaceae</taxon>
        <taxon>Thermaerobacillus</taxon>
    </lineage>
</organism>
<dbReference type="InterPro" id="IPR018728">
    <property type="entry name" value="DUF2268"/>
</dbReference>
<dbReference type="EMBL" id="JACDUT010000004">
    <property type="protein sequence ID" value="MBA2874921.1"/>
    <property type="molecule type" value="Genomic_DNA"/>
</dbReference>
<name>A0A7V9Z6K5_9BACL</name>
<protein>
    <submittedName>
        <fullName evidence="2">Uncharacterized protein YjaZ</fullName>
    </submittedName>
</protein>
<reference evidence="2 3" key="1">
    <citation type="submission" date="2020-07" db="EMBL/GenBank/DDBJ databases">
        <title>Genomic Encyclopedia of Type Strains, Phase IV (KMG-IV): sequencing the most valuable type-strain genomes for metagenomic binning, comparative biology and taxonomic classification.</title>
        <authorList>
            <person name="Goeker M."/>
        </authorList>
    </citation>
    <scope>NUCLEOTIDE SEQUENCE [LARGE SCALE GENOMIC DNA]</scope>
    <source>
        <strain evidence="2 3">DSM 15730</strain>
    </source>
</reference>